<dbReference type="EMBL" id="JBJQND010000002">
    <property type="protein sequence ID" value="KAL3884831.1"/>
    <property type="molecule type" value="Genomic_DNA"/>
</dbReference>
<reference evidence="2 3" key="1">
    <citation type="submission" date="2024-11" db="EMBL/GenBank/DDBJ databases">
        <title>Chromosome-level genome assembly of the freshwater bivalve Anodonta woodiana.</title>
        <authorList>
            <person name="Chen X."/>
        </authorList>
    </citation>
    <scope>NUCLEOTIDE SEQUENCE [LARGE SCALE GENOMIC DNA]</scope>
    <source>
        <strain evidence="2">MN2024</strain>
        <tissue evidence="2">Gills</tissue>
    </source>
</reference>
<proteinExistence type="predicted"/>
<comment type="caution">
    <text evidence="2">The sequence shown here is derived from an EMBL/GenBank/DDBJ whole genome shotgun (WGS) entry which is preliminary data.</text>
</comment>
<evidence type="ECO:0000313" key="3">
    <source>
        <dbReference type="Proteomes" id="UP001634394"/>
    </source>
</evidence>
<gene>
    <name evidence="2" type="ORF">ACJMK2_024932</name>
</gene>
<dbReference type="AlphaFoldDB" id="A0ABD3XGX6"/>
<feature type="compositionally biased region" description="Polar residues" evidence="1">
    <location>
        <begin position="1"/>
        <end position="12"/>
    </location>
</feature>
<protein>
    <submittedName>
        <fullName evidence="2">Uncharacterized protein</fullName>
    </submittedName>
</protein>
<dbReference type="Proteomes" id="UP001634394">
    <property type="component" value="Unassembled WGS sequence"/>
</dbReference>
<keyword evidence="3" id="KW-1185">Reference proteome</keyword>
<evidence type="ECO:0000256" key="1">
    <source>
        <dbReference type="SAM" id="MobiDB-lite"/>
    </source>
</evidence>
<sequence length="83" mass="9228">MGLGSTNNTNTAAADEREYEEPRINETEQSIYLEPIGIETVHREYNSISGSCINGYEKLRPDGNQGNNTYTYVGAEQIVQVVN</sequence>
<feature type="region of interest" description="Disordered" evidence="1">
    <location>
        <begin position="1"/>
        <end position="28"/>
    </location>
</feature>
<organism evidence="2 3">
    <name type="scientific">Sinanodonta woodiana</name>
    <name type="common">Chinese pond mussel</name>
    <name type="synonym">Anodonta woodiana</name>
    <dbReference type="NCBI Taxonomy" id="1069815"/>
    <lineage>
        <taxon>Eukaryota</taxon>
        <taxon>Metazoa</taxon>
        <taxon>Spiralia</taxon>
        <taxon>Lophotrochozoa</taxon>
        <taxon>Mollusca</taxon>
        <taxon>Bivalvia</taxon>
        <taxon>Autobranchia</taxon>
        <taxon>Heteroconchia</taxon>
        <taxon>Palaeoheterodonta</taxon>
        <taxon>Unionida</taxon>
        <taxon>Unionoidea</taxon>
        <taxon>Unionidae</taxon>
        <taxon>Unioninae</taxon>
        <taxon>Sinanodonta</taxon>
    </lineage>
</organism>
<accession>A0ABD3XGX6</accession>
<evidence type="ECO:0000313" key="2">
    <source>
        <dbReference type="EMBL" id="KAL3884831.1"/>
    </source>
</evidence>
<name>A0ABD3XGX6_SINWO</name>
<feature type="compositionally biased region" description="Basic and acidic residues" evidence="1">
    <location>
        <begin position="14"/>
        <end position="26"/>
    </location>
</feature>